<keyword evidence="3" id="KW-1185">Reference proteome</keyword>
<dbReference type="Proteomes" id="UP000765509">
    <property type="component" value="Unassembled WGS sequence"/>
</dbReference>
<dbReference type="PANTHER" id="PTHR37984:SF5">
    <property type="entry name" value="PROTEIN NYNRIN-LIKE"/>
    <property type="match status" value="1"/>
</dbReference>
<evidence type="ECO:0000313" key="2">
    <source>
        <dbReference type="EMBL" id="MBW0584357.1"/>
    </source>
</evidence>
<dbReference type="AlphaFoldDB" id="A0A9Q3KRB8"/>
<dbReference type="Gene3D" id="1.10.340.70">
    <property type="match status" value="1"/>
</dbReference>
<evidence type="ECO:0000313" key="3">
    <source>
        <dbReference type="Proteomes" id="UP000765509"/>
    </source>
</evidence>
<dbReference type="SUPFAM" id="SSF53098">
    <property type="entry name" value="Ribonuclease H-like"/>
    <property type="match status" value="1"/>
</dbReference>
<reference evidence="2" key="1">
    <citation type="submission" date="2021-03" db="EMBL/GenBank/DDBJ databases">
        <title>Draft genome sequence of rust myrtle Austropuccinia psidii MF-1, a brazilian biotype.</title>
        <authorList>
            <person name="Quecine M.C."/>
            <person name="Pachon D.M.R."/>
            <person name="Bonatelli M.L."/>
            <person name="Correr F.H."/>
            <person name="Franceschini L.M."/>
            <person name="Leite T.F."/>
            <person name="Margarido G.R.A."/>
            <person name="Almeida C.A."/>
            <person name="Ferrarezi J.A."/>
            <person name="Labate C.A."/>
        </authorList>
    </citation>
    <scope>NUCLEOTIDE SEQUENCE</scope>
    <source>
        <strain evidence="2">MF-1</strain>
    </source>
</reference>
<dbReference type="InterPro" id="IPR041588">
    <property type="entry name" value="Integrase_H2C2"/>
</dbReference>
<gene>
    <name evidence="2" type="ORF">O181_124072</name>
</gene>
<organism evidence="2 3">
    <name type="scientific">Austropuccinia psidii MF-1</name>
    <dbReference type="NCBI Taxonomy" id="1389203"/>
    <lineage>
        <taxon>Eukaryota</taxon>
        <taxon>Fungi</taxon>
        <taxon>Dikarya</taxon>
        <taxon>Basidiomycota</taxon>
        <taxon>Pucciniomycotina</taxon>
        <taxon>Pucciniomycetes</taxon>
        <taxon>Pucciniales</taxon>
        <taxon>Sphaerophragmiaceae</taxon>
        <taxon>Austropuccinia</taxon>
    </lineage>
</organism>
<feature type="domain" description="Integrase zinc-binding" evidence="1">
    <location>
        <begin position="97"/>
        <end position="149"/>
    </location>
</feature>
<dbReference type="EMBL" id="AVOT02117718">
    <property type="protein sequence ID" value="MBW0584357.1"/>
    <property type="molecule type" value="Genomic_DNA"/>
</dbReference>
<protein>
    <recommendedName>
        <fullName evidence="1">Integrase zinc-binding domain-containing protein</fullName>
    </recommendedName>
</protein>
<comment type="caution">
    <text evidence="2">The sequence shown here is derived from an EMBL/GenBank/DDBJ whole genome shotgun (WGS) entry which is preliminary data.</text>
</comment>
<sequence length="209" mass="24094">MSSKVLTCRQARWAEFLSEFHFSITYHPGFLAILPNALSRGDDVYPQREEDFISKNPMKFQHLIKQDEVQPSRYCAVKVESFSNFNNSIQKALWEDSLYQSILQELGKAGHPGQEKTLKLVKRDFHWSGMTQFIKDYVSSCKQCSRKKNIHHKKDGLIKPLPIPNGPWNCLSMELITQLPLSNTFDSILVMVDRFSKMAVFITTMSSIT</sequence>
<dbReference type="InterPro" id="IPR050951">
    <property type="entry name" value="Retrovirus_Pol_polyprotein"/>
</dbReference>
<dbReference type="InterPro" id="IPR012337">
    <property type="entry name" value="RNaseH-like_sf"/>
</dbReference>
<dbReference type="Pfam" id="PF17921">
    <property type="entry name" value="Integrase_H2C2"/>
    <property type="match status" value="1"/>
</dbReference>
<dbReference type="PANTHER" id="PTHR37984">
    <property type="entry name" value="PROTEIN CBG26694"/>
    <property type="match status" value="1"/>
</dbReference>
<evidence type="ECO:0000259" key="1">
    <source>
        <dbReference type="Pfam" id="PF17921"/>
    </source>
</evidence>
<name>A0A9Q3KRB8_9BASI</name>
<accession>A0A9Q3KRB8</accession>
<dbReference type="OrthoDB" id="2505288at2759"/>
<proteinExistence type="predicted"/>